<name>A0AAU8MM34_9GAMM</name>
<dbReference type="RefSeq" id="WP_363796371.1">
    <property type="nucleotide sequence ID" value="NZ_CP159925.1"/>
</dbReference>
<evidence type="ECO:0000313" key="2">
    <source>
        <dbReference type="EMBL" id="XCO73341.1"/>
    </source>
</evidence>
<evidence type="ECO:0000256" key="1">
    <source>
        <dbReference type="SAM" id="SignalP"/>
    </source>
</evidence>
<keyword evidence="1" id="KW-0732">Signal</keyword>
<sequence>MKIAIVSAALSALLLAAGAASAATPACQAARTQVEVSHIQRVNACTTQGPNSPLCLQSQQVENVYWQMMDAQCPAPTGMCAVQRQLYNIRSQQRQTTCQQAGSSSDPTCQAAMQHEQVAFLQVKMSCFVP</sequence>
<protein>
    <recommendedName>
        <fullName evidence="3">Secreted protein</fullName>
    </recommendedName>
</protein>
<gene>
    <name evidence="2" type="ORF">ABU614_13130</name>
</gene>
<evidence type="ECO:0008006" key="3">
    <source>
        <dbReference type="Google" id="ProtNLM"/>
    </source>
</evidence>
<accession>A0AAU8MM34</accession>
<dbReference type="EMBL" id="CP159925">
    <property type="protein sequence ID" value="XCO73341.1"/>
    <property type="molecule type" value="Genomic_DNA"/>
</dbReference>
<dbReference type="AlphaFoldDB" id="A0AAU8MM34"/>
<feature type="chain" id="PRO_5043515658" description="Secreted protein" evidence="1">
    <location>
        <begin position="23"/>
        <end position="130"/>
    </location>
</feature>
<reference evidence="2" key="1">
    <citation type="submission" date="2024-06" db="EMBL/GenBank/DDBJ databases">
        <authorList>
            <person name="Li S."/>
        </authorList>
    </citation>
    <scope>NUCLEOTIDE SEQUENCE</scope>
    <source>
        <strain evidence="2">SR10</strain>
    </source>
</reference>
<feature type="signal peptide" evidence="1">
    <location>
        <begin position="1"/>
        <end position="22"/>
    </location>
</feature>
<organism evidence="2">
    <name type="scientific">Lysobacter firmicutimachus</name>
    <dbReference type="NCBI Taxonomy" id="1792846"/>
    <lineage>
        <taxon>Bacteria</taxon>
        <taxon>Pseudomonadati</taxon>
        <taxon>Pseudomonadota</taxon>
        <taxon>Gammaproteobacteria</taxon>
        <taxon>Lysobacterales</taxon>
        <taxon>Lysobacteraceae</taxon>
        <taxon>Lysobacter</taxon>
    </lineage>
</organism>
<proteinExistence type="predicted"/>